<gene>
    <name evidence="1" type="ORF">CKO28_00985</name>
</gene>
<proteinExistence type="predicted"/>
<name>A0ABS1D916_9PROT</name>
<accession>A0ABS1D916</accession>
<comment type="caution">
    <text evidence="1">The sequence shown here is derived from an EMBL/GenBank/DDBJ whole genome shotgun (WGS) entry which is preliminary data.</text>
</comment>
<keyword evidence="2" id="KW-1185">Reference proteome</keyword>
<protein>
    <submittedName>
        <fullName evidence="1">Uncharacterized protein</fullName>
    </submittedName>
</protein>
<dbReference type="EMBL" id="NRRL01000001">
    <property type="protein sequence ID" value="MBK1666617.1"/>
    <property type="molecule type" value="Genomic_DNA"/>
</dbReference>
<reference evidence="1 2" key="1">
    <citation type="journal article" date="2020" name="Microorganisms">
        <title>Osmotic Adaptation and Compatible Solute Biosynthesis of Phototrophic Bacteria as Revealed from Genome Analyses.</title>
        <authorList>
            <person name="Imhoff J.F."/>
            <person name="Rahn T."/>
            <person name="Kunzel S."/>
            <person name="Keller A."/>
            <person name="Neulinger S.C."/>
        </authorList>
    </citation>
    <scope>NUCLEOTIDE SEQUENCE [LARGE SCALE GENOMIC DNA]</scope>
    <source>
        <strain evidence="1 2">DSM 9895</strain>
    </source>
</reference>
<evidence type="ECO:0000313" key="1">
    <source>
        <dbReference type="EMBL" id="MBK1666617.1"/>
    </source>
</evidence>
<dbReference type="RefSeq" id="WP_200338668.1">
    <property type="nucleotide sequence ID" value="NZ_NRRL01000001.1"/>
</dbReference>
<sequence length="176" mass="19616">MQDRLLDIEGRLKTALLETRMPFGYDRQGSHREGRYVAYQVGLGQNAGLLEQPELSGHLAEMLVEQVLASLSPADLEHLLARAAGNGGRIHAEAERVAHLGDDLADEFERPDEPPICWPTGRIDEIALCLAQHAYAAAGLPEPDSLEQVKASHWRREAMRHYAAEEYARRNREDAA</sequence>
<dbReference type="Proteomes" id="UP001296873">
    <property type="component" value="Unassembled WGS sequence"/>
</dbReference>
<organism evidence="1 2">
    <name type="scientific">Rhodovibrio sodomensis</name>
    <dbReference type="NCBI Taxonomy" id="1088"/>
    <lineage>
        <taxon>Bacteria</taxon>
        <taxon>Pseudomonadati</taxon>
        <taxon>Pseudomonadota</taxon>
        <taxon>Alphaproteobacteria</taxon>
        <taxon>Rhodospirillales</taxon>
        <taxon>Rhodovibrionaceae</taxon>
        <taxon>Rhodovibrio</taxon>
    </lineage>
</organism>
<evidence type="ECO:0000313" key="2">
    <source>
        <dbReference type="Proteomes" id="UP001296873"/>
    </source>
</evidence>